<feature type="compositionally biased region" description="Low complexity" evidence="1">
    <location>
        <begin position="218"/>
        <end position="238"/>
    </location>
</feature>
<feature type="compositionally biased region" description="Basic and acidic residues" evidence="1">
    <location>
        <begin position="14"/>
        <end position="26"/>
    </location>
</feature>
<evidence type="ECO:0000313" key="2">
    <source>
        <dbReference type="EMBL" id="GME67766.1"/>
    </source>
</evidence>
<gene>
    <name evidence="2" type="ORF">Cboi02_000113500</name>
</gene>
<accession>A0A9W6WFZ8</accession>
<dbReference type="Proteomes" id="UP001165120">
    <property type="component" value="Unassembled WGS sequence"/>
</dbReference>
<feature type="compositionally biased region" description="Basic and acidic residues" evidence="1">
    <location>
        <begin position="596"/>
        <end position="606"/>
    </location>
</feature>
<dbReference type="AlphaFoldDB" id="A0A9W6WFZ8"/>
<evidence type="ECO:0000256" key="1">
    <source>
        <dbReference type="SAM" id="MobiDB-lite"/>
    </source>
</evidence>
<feature type="region of interest" description="Disordered" evidence="1">
    <location>
        <begin position="218"/>
        <end position="249"/>
    </location>
</feature>
<feature type="region of interest" description="Disordered" evidence="1">
    <location>
        <begin position="640"/>
        <end position="670"/>
    </location>
</feature>
<protein>
    <submittedName>
        <fullName evidence="2">Unnamed protein product</fullName>
    </submittedName>
</protein>
<proteinExistence type="predicted"/>
<feature type="compositionally biased region" description="Low complexity" evidence="1">
    <location>
        <begin position="572"/>
        <end position="587"/>
    </location>
</feature>
<evidence type="ECO:0000313" key="3">
    <source>
        <dbReference type="Proteomes" id="UP001165120"/>
    </source>
</evidence>
<organism evidence="2 3">
    <name type="scientific">Candida boidinii</name>
    <name type="common">Yeast</name>
    <dbReference type="NCBI Taxonomy" id="5477"/>
    <lineage>
        <taxon>Eukaryota</taxon>
        <taxon>Fungi</taxon>
        <taxon>Dikarya</taxon>
        <taxon>Ascomycota</taxon>
        <taxon>Saccharomycotina</taxon>
        <taxon>Pichiomycetes</taxon>
        <taxon>Pichiales</taxon>
        <taxon>Pichiaceae</taxon>
        <taxon>Ogataea</taxon>
        <taxon>Ogataea/Candida clade</taxon>
    </lineage>
</organism>
<name>A0A9W6WFZ8_CANBO</name>
<feature type="compositionally biased region" description="Basic residues" evidence="1">
    <location>
        <begin position="649"/>
        <end position="659"/>
    </location>
</feature>
<feature type="compositionally biased region" description="Polar residues" evidence="1">
    <location>
        <begin position="547"/>
        <end position="560"/>
    </location>
</feature>
<comment type="caution">
    <text evidence="2">The sequence shown here is derived from an EMBL/GenBank/DDBJ whole genome shotgun (WGS) entry which is preliminary data.</text>
</comment>
<feature type="region of interest" description="Disordered" evidence="1">
    <location>
        <begin position="535"/>
        <end position="610"/>
    </location>
</feature>
<dbReference type="EMBL" id="BSXN01000247">
    <property type="protein sequence ID" value="GME67766.1"/>
    <property type="molecule type" value="Genomic_DNA"/>
</dbReference>
<feature type="region of interest" description="Disordered" evidence="1">
    <location>
        <begin position="1"/>
        <end position="35"/>
    </location>
</feature>
<feature type="region of interest" description="Disordered" evidence="1">
    <location>
        <begin position="477"/>
        <end position="498"/>
    </location>
</feature>
<keyword evidence="3" id="KW-1185">Reference proteome</keyword>
<reference evidence="2" key="1">
    <citation type="submission" date="2023-04" db="EMBL/GenBank/DDBJ databases">
        <title>Candida boidinii NBRC 10035.</title>
        <authorList>
            <person name="Ichikawa N."/>
            <person name="Sato H."/>
            <person name="Tonouchi N."/>
        </authorList>
    </citation>
    <scope>NUCLEOTIDE SEQUENCE</scope>
    <source>
        <strain evidence="2">NBRC 10035</strain>
    </source>
</reference>
<feature type="compositionally biased region" description="Basic and acidic residues" evidence="1">
    <location>
        <begin position="240"/>
        <end position="249"/>
    </location>
</feature>
<sequence length="670" mass="79058">MNHKALKPSSGTIEKQDKNIHVESENTKQLPELPSYLRSALEIETDSRGDKDRLDTNSEKLKKLLFSRNKTSDNFSPFPKKNVINTDNKVRLYDKTIKETLIGLRDSKLEQNGLTADPESDERKKLQSMSDIQDVKDYENENEDGYNSTYKQVKKYADEFFFRMENGATQSEANSEEYIDEVVQFINENKRYDNFMEEVNRLLELEKSKDKMITQNTKINNTNNTNNNNNNSNNNIKSVSGDKDKPSEDMKVTKITNANRKINKEPKSRKFTFEYGENGELLNSEDDVIKKRINEHIVKALESFKLDNYLEEDIAQAIAKSIQENEHIFQGDDEAEFEHEAEYEIERIEQEYISEGEDDGANGNLDDDNGVVNWTVKGDDGELIDQSDCFAEYPYLFQDFDKPTMRAIHEKIREYENQVISLRISHLKEANNDPSISQEFRNRYWSEFVERLQKFRDNKTARHLMIQEQVLKELEEKKRSGNGKCDQSGDQPDDDDLVVDNDFISTLRSEIAEHEASVLRSLQEFLDISNIKVSNPEQQQQQQQQQKNVKSPQLQQINRPHQQHPHEDSHAYQQQKQQQQQELYQQKQRQRQRQRQMHESQRRSRGDPTSNWTCEFCEYEQVYGVKPVYLIKWFDRKMEEQQERENLKRQRFRKARNKRVPPSYSNTVEE</sequence>